<feature type="transmembrane region" description="Helical" evidence="4">
    <location>
        <begin position="267"/>
        <end position="286"/>
    </location>
</feature>
<evidence type="ECO:0000256" key="4">
    <source>
        <dbReference type="SAM" id="Phobius"/>
    </source>
</evidence>
<feature type="transmembrane region" description="Helical" evidence="4">
    <location>
        <begin position="322"/>
        <end position="341"/>
    </location>
</feature>
<dbReference type="eggNOG" id="COG2807">
    <property type="taxonomic scope" value="Bacteria"/>
</dbReference>
<dbReference type="EMBL" id="AEWJ01000008">
    <property type="protein sequence ID" value="EGD60809.1"/>
    <property type="molecule type" value="Genomic_DNA"/>
</dbReference>
<evidence type="ECO:0000313" key="7">
    <source>
        <dbReference type="Proteomes" id="UP000004728"/>
    </source>
</evidence>
<evidence type="ECO:0000259" key="5">
    <source>
        <dbReference type="PROSITE" id="PS50850"/>
    </source>
</evidence>
<feature type="domain" description="Major facilitator superfamily (MFS) profile" evidence="5">
    <location>
        <begin position="23"/>
        <end position="410"/>
    </location>
</feature>
<dbReference type="Pfam" id="PF07690">
    <property type="entry name" value="MFS_1"/>
    <property type="match status" value="1"/>
</dbReference>
<evidence type="ECO:0000313" key="6">
    <source>
        <dbReference type="EMBL" id="EGD60809.1"/>
    </source>
</evidence>
<feature type="transmembrane region" description="Helical" evidence="4">
    <location>
        <begin position="89"/>
        <end position="108"/>
    </location>
</feature>
<name>F1Z3J5_9SPHN</name>
<keyword evidence="3 4" id="KW-0472">Membrane</keyword>
<dbReference type="Gene3D" id="1.20.1250.20">
    <property type="entry name" value="MFS general substrate transporter like domains"/>
    <property type="match status" value="2"/>
</dbReference>
<dbReference type="PANTHER" id="PTHR11360">
    <property type="entry name" value="MONOCARBOXYLATE TRANSPORTER"/>
    <property type="match status" value="1"/>
</dbReference>
<feature type="transmembrane region" description="Helical" evidence="4">
    <location>
        <begin position="21"/>
        <end position="42"/>
    </location>
</feature>
<dbReference type="PROSITE" id="PS50850">
    <property type="entry name" value="MFS"/>
    <property type="match status" value="1"/>
</dbReference>
<dbReference type="InParanoid" id="F1Z3J5"/>
<evidence type="ECO:0000256" key="1">
    <source>
        <dbReference type="ARBA" id="ARBA00022692"/>
    </source>
</evidence>
<keyword evidence="2 4" id="KW-1133">Transmembrane helix</keyword>
<dbReference type="Proteomes" id="UP000004728">
    <property type="component" value="Unassembled WGS sequence"/>
</dbReference>
<sequence>MMSSPADTAVPPSAPLQRGAWTALVALSLMFFLLMAGTFNSLGQVLPSMVKDLDMNWSQAGLGFALLGLACGGASPLPALGIRWLGVRTTLALGALVLALSFAAMAVAGSASVYYAGAFALGVGFCLVGPIPAVDVLGSVFGARQSLAIGIYFAVGNVGAVCGPLMFYTVHQLTGGWRSYWLLWVAASIAVGAFAAIAAGNAAHAARRAGAEAAGTAVARVPLRDLFRHMPLQFWVLAGAYTTCLAVDTIFHSFVFQHLMERGVTQGLATGAMSGAAAVAAIASALGGAAGQKLPARFLTIVSLLALAASMVILTLPTGVATVLGFVVAFGCGVGVCKVAVVEMLRGWFNDALLLELYAVMTWVATAAALGPSVGGRLRDATGTFAPIFDLSALGCVGIVILLALVRRPRSSVVTDSPAIAA</sequence>
<feature type="transmembrane region" description="Helical" evidence="4">
    <location>
        <begin position="114"/>
        <end position="137"/>
    </location>
</feature>
<feature type="transmembrane region" description="Helical" evidence="4">
    <location>
        <begin position="62"/>
        <end position="82"/>
    </location>
</feature>
<dbReference type="HOGENOM" id="CLU_001265_59_9_5"/>
<dbReference type="SUPFAM" id="SSF103473">
    <property type="entry name" value="MFS general substrate transporter"/>
    <property type="match status" value="1"/>
</dbReference>
<comment type="caution">
    <text evidence="6">The sequence shown here is derived from an EMBL/GenBank/DDBJ whole genome shotgun (WGS) entry which is preliminary data.</text>
</comment>
<dbReference type="PANTHER" id="PTHR11360:SF290">
    <property type="entry name" value="MONOCARBOXYLATE MFS PERMEASE"/>
    <property type="match status" value="1"/>
</dbReference>
<gene>
    <name evidence="6" type="ORF">Y88_1697</name>
</gene>
<dbReference type="InterPro" id="IPR020846">
    <property type="entry name" value="MFS_dom"/>
</dbReference>
<dbReference type="AlphaFoldDB" id="F1Z3J5"/>
<feature type="transmembrane region" description="Helical" evidence="4">
    <location>
        <begin position="149"/>
        <end position="168"/>
    </location>
</feature>
<feature type="transmembrane region" description="Helical" evidence="4">
    <location>
        <begin position="234"/>
        <end position="255"/>
    </location>
</feature>
<dbReference type="RefSeq" id="WP_008068082.1">
    <property type="nucleotide sequence ID" value="NZ_GL876931.1"/>
</dbReference>
<feature type="transmembrane region" description="Helical" evidence="4">
    <location>
        <begin position="385"/>
        <end position="406"/>
    </location>
</feature>
<feature type="transmembrane region" description="Helical" evidence="4">
    <location>
        <begin position="298"/>
        <end position="316"/>
    </location>
</feature>
<dbReference type="InterPro" id="IPR050327">
    <property type="entry name" value="Proton-linked_MCT"/>
</dbReference>
<dbReference type="InterPro" id="IPR036259">
    <property type="entry name" value="MFS_trans_sf"/>
</dbReference>
<organism evidence="6 7">
    <name type="scientific">Novosphingobium nitrogenifigens DSM 19370</name>
    <dbReference type="NCBI Taxonomy" id="983920"/>
    <lineage>
        <taxon>Bacteria</taxon>
        <taxon>Pseudomonadati</taxon>
        <taxon>Pseudomonadota</taxon>
        <taxon>Alphaproteobacteria</taxon>
        <taxon>Sphingomonadales</taxon>
        <taxon>Sphingomonadaceae</taxon>
        <taxon>Novosphingobium</taxon>
    </lineage>
</organism>
<feature type="transmembrane region" description="Helical" evidence="4">
    <location>
        <begin position="180"/>
        <end position="199"/>
    </location>
</feature>
<accession>F1Z3J5</accession>
<evidence type="ECO:0000256" key="2">
    <source>
        <dbReference type="ARBA" id="ARBA00022989"/>
    </source>
</evidence>
<protein>
    <recommendedName>
        <fullName evidence="5">Major facilitator superfamily (MFS) profile domain-containing protein</fullName>
    </recommendedName>
</protein>
<dbReference type="GO" id="GO:0022857">
    <property type="term" value="F:transmembrane transporter activity"/>
    <property type="evidence" value="ECO:0007669"/>
    <property type="project" value="InterPro"/>
</dbReference>
<keyword evidence="7" id="KW-1185">Reference proteome</keyword>
<proteinExistence type="predicted"/>
<feature type="transmembrane region" description="Helical" evidence="4">
    <location>
        <begin position="353"/>
        <end position="373"/>
    </location>
</feature>
<keyword evidence="1 4" id="KW-0812">Transmembrane</keyword>
<evidence type="ECO:0000256" key="3">
    <source>
        <dbReference type="ARBA" id="ARBA00023136"/>
    </source>
</evidence>
<reference evidence="6 7" key="1">
    <citation type="journal article" date="2012" name="J. Bacteriol.">
        <title>Draft Genome Sequence of Novosphingobium nitrogenifigens Y88T.</title>
        <authorList>
            <person name="Strabala T.J."/>
            <person name="Macdonald L."/>
            <person name="Liu V."/>
            <person name="Smit A.M."/>
        </authorList>
    </citation>
    <scope>NUCLEOTIDE SEQUENCE [LARGE SCALE GENOMIC DNA]</scope>
    <source>
        <strain evidence="6 7">DSM 19370</strain>
    </source>
</reference>
<dbReference type="InterPro" id="IPR011701">
    <property type="entry name" value="MFS"/>
</dbReference>
<dbReference type="STRING" id="983920.Y88_1697"/>